<dbReference type="AlphaFoldDB" id="A0A6V7REN9"/>
<comment type="function">
    <text evidence="4">Required for a late step of 50S ribosomal subunit assembly. Has GTPase activity.</text>
</comment>
<dbReference type="PROSITE" id="PS51721">
    <property type="entry name" value="G_CP"/>
    <property type="match status" value="1"/>
</dbReference>
<dbReference type="InterPro" id="IPR027417">
    <property type="entry name" value="P-loop_NTPase"/>
</dbReference>
<feature type="binding site" evidence="5">
    <location>
        <begin position="58"/>
        <end position="61"/>
    </location>
    <ligand>
        <name>GTP</name>
        <dbReference type="ChEBI" id="CHEBI:37565"/>
    </ligand>
</feature>
<dbReference type="SUPFAM" id="SSF52540">
    <property type="entry name" value="P-loop containing nucleoside triphosphate hydrolases"/>
    <property type="match status" value="1"/>
</dbReference>
<dbReference type="PANTHER" id="PTHR45782:SF4">
    <property type="entry name" value="MITOCHONDRIAL RIBOSOME-ASSOCIATED GTPASE 1"/>
    <property type="match status" value="1"/>
</dbReference>
<dbReference type="InterPro" id="IPR023179">
    <property type="entry name" value="GTP-bd_ortho_bundle_sf"/>
</dbReference>
<evidence type="ECO:0000256" key="4">
    <source>
        <dbReference type="PIRNR" id="PIRNR006230"/>
    </source>
</evidence>
<keyword evidence="8" id="KW-1185">Reference proteome</keyword>
<dbReference type="PIRSF" id="PIRSF006230">
    <property type="entry name" value="MG442"/>
    <property type="match status" value="1"/>
</dbReference>
<keyword evidence="3 4" id="KW-0342">GTP-binding</keyword>
<dbReference type="InterPro" id="IPR006073">
    <property type="entry name" value="GTP-bd"/>
</dbReference>
<proteinExistence type="inferred from homology"/>
<dbReference type="Gene3D" id="3.40.50.300">
    <property type="entry name" value="P-loop containing nucleotide triphosphate hydrolases"/>
    <property type="match status" value="1"/>
</dbReference>
<name>A0A6V7REN9_9BACL</name>
<keyword evidence="2 4" id="KW-0547">Nucleotide-binding</keyword>
<organism evidence="7 8">
    <name type="scientific">Phocicoccus schoeneichii</name>
    <dbReference type="NCBI Taxonomy" id="1812261"/>
    <lineage>
        <taxon>Bacteria</taxon>
        <taxon>Bacillati</taxon>
        <taxon>Bacillota</taxon>
        <taxon>Bacilli</taxon>
        <taxon>Bacillales</taxon>
        <taxon>Salinicoccaceae</taxon>
        <taxon>Phocicoccus</taxon>
    </lineage>
</organism>
<dbReference type="PRINTS" id="PR00326">
    <property type="entry name" value="GTP1OBG"/>
</dbReference>
<evidence type="ECO:0000256" key="2">
    <source>
        <dbReference type="ARBA" id="ARBA00022741"/>
    </source>
</evidence>
<protein>
    <recommendedName>
        <fullName evidence="1 4">Ribosome biogenesis GTPase A</fullName>
    </recommendedName>
</protein>
<dbReference type="InterPro" id="IPR030378">
    <property type="entry name" value="G_CP_dom"/>
</dbReference>
<dbReference type="EMBL" id="CAJEWE010000010">
    <property type="protein sequence ID" value="CAD2076122.1"/>
    <property type="molecule type" value="Genomic_DNA"/>
</dbReference>
<dbReference type="GO" id="GO:0005525">
    <property type="term" value="F:GTP binding"/>
    <property type="evidence" value="ECO:0007669"/>
    <property type="project" value="UniProtKB-KW"/>
</dbReference>
<comment type="subcellular location">
    <subcellularLocation>
        <location evidence="4">Cytoplasm</location>
    </subcellularLocation>
</comment>
<evidence type="ECO:0000256" key="5">
    <source>
        <dbReference type="PIRSR" id="PIRSR006230-1"/>
    </source>
</evidence>
<dbReference type="GO" id="GO:0005737">
    <property type="term" value="C:cytoplasm"/>
    <property type="evidence" value="ECO:0007669"/>
    <property type="project" value="UniProtKB-SubCell"/>
</dbReference>
<feature type="domain" description="CP-type G" evidence="6">
    <location>
        <begin position="13"/>
        <end position="178"/>
    </location>
</feature>
<dbReference type="InterPro" id="IPR019991">
    <property type="entry name" value="GTP-bd_ribosome_bgen"/>
</dbReference>
<gene>
    <name evidence="7" type="primary">rbgA_1</name>
    <name evidence="7" type="ORF">JEOSCH030_00994</name>
</gene>
<dbReference type="NCBIfam" id="TIGR03596">
    <property type="entry name" value="GTPase_YlqF"/>
    <property type="match status" value="1"/>
</dbReference>
<dbReference type="GO" id="GO:0003924">
    <property type="term" value="F:GTPase activity"/>
    <property type="evidence" value="ECO:0007669"/>
    <property type="project" value="TreeGrafter"/>
</dbReference>
<dbReference type="FunFam" id="3.40.50.300:FF:000590">
    <property type="entry name" value="Ribosome biogenesis GTPase A"/>
    <property type="match status" value="1"/>
</dbReference>
<feature type="binding site" evidence="5">
    <location>
        <position position="174"/>
    </location>
    <ligand>
        <name>GTP</name>
        <dbReference type="ChEBI" id="CHEBI:37565"/>
    </ligand>
</feature>
<reference evidence="7 8" key="1">
    <citation type="submission" date="2020-07" db="EMBL/GenBank/DDBJ databases">
        <authorList>
            <person name="Criscuolo A."/>
        </authorList>
    </citation>
    <scope>NUCLEOTIDE SEQUENCE [LARGE SCALE GENOMIC DNA]</scope>
    <source>
        <strain evidence="8">CIP 111030</strain>
    </source>
</reference>
<comment type="caution">
    <text evidence="7">The sequence shown here is derived from an EMBL/GenBank/DDBJ whole genome shotgun (WGS) entry which is preliminary data.</text>
</comment>
<dbReference type="GO" id="GO:0006412">
    <property type="term" value="P:translation"/>
    <property type="evidence" value="ECO:0007669"/>
    <property type="project" value="TreeGrafter"/>
</dbReference>
<evidence type="ECO:0000313" key="7">
    <source>
        <dbReference type="EMBL" id="CAD2076122.1"/>
    </source>
</evidence>
<dbReference type="CDD" id="cd01856">
    <property type="entry name" value="YlqF"/>
    <property type="match status" value="1"/>
</dbReference>
<sequence length="287" mass="32554">MTINWFPGHMAKARREIESNLKKVDVVIEITDARIPYSSKNPMMDKIVQNKPRIVVLNKMDLADPKETNRWITKLKELGVYPIALNSRETNILKKIEPIAREATQDIFDRMLARGIKPRPIRAMIVGIPNVGKSTFINSMARRKSAKTGNTPGVTKTQQWIKAGSIIELLDTPGVLWPKFEDQTVGLKLSLTGAIKDTVVPLDEVAIYGINYLIVEDKDTFDSFYKINNYDETDVLSIYDAIGISRGMKLRGNEIDYEAVTNRVIHDIRNGTIGRYTFDKVEILDED</sequence>
<dbReference type="Gene3D" id="1.10.1580.10">
    <property type="match status" value="1"/>
</dbReference>
<dbReference type="InterPro" id="IPR016478">
    <property type="entry name" value="GTPase_MTG1"/>
</dbReference>
<dbReference type="Pfam" id="PF01926">
    <property type="entry name" value="MMR_HSR1"/>
    <property type="match status" value="1"/>
</dbReference>
<dbReference type="Proteomes" id="UP000521032">
    <property type="component" value="Unassembled WGS sequence"/>
</dbReference>
<keyword evidence="4" id="KW-0963">Cytoplasm</keyword>
<accession>A0A6V7REN9</accession>
<dbReference type="RefSeq" id="WP_186087080.1">
    <property type="nucleotide sequence ID" value="NZ_BMDB01000001.1"/>
</dbReference>
<evidence type="ECO:0000259" key="6">
    <source>
        <dbReference type="PROSITE" id="PS51721"/>
    </source>
</evidence>
<dbReference type="PANTHER" id="PTHR45782">
    <property type="entry name" value="MITOCHONDRIAL RIBOSOME-ASSOCIATED GTPASE 1"/>
    <property type="match status" value="1"/>
</dbReference>
<feature type="binding site" evidence="5">
    <location>
        <begin position="86"/>
        <end position="87"/>
    </location>
    <ligand>
        <name>GTP</name>
        <dbReference type="ChEBI" id="CHEBI:37565"/>
    </ligand>
</feature>
<evidence type="ECO:0000256" key="1">
    <source>
        <dbReference type="ARBA" id="ARBA00014898"/>
    </source>
</evidence>
<evidence type="ECO:0000313" key="8">
    <source>
        <dbReference type="Proteomes" id="UP000521032"/>
    </source>
</evidence>
<feature type="binding site" evidence="5">
    <location>
        <begin position="130"/>
        <end position="135"/>
    </location>
    <ligand>
        <name>GTP</name>
        <dbReference type="ChEBI" id="CHEBI:37565"/>
    </ligand>
</feature>
<comment type="similarity">
    <text evidence="4">Belongs to the TRAFAC class YlqF/YawG GTPase family. MTG1 subfamily.</text>
</comment>
<evidence type="ECO:0000256" key="3">
    <source>
        <dbReference type="ARBA" id="ARBA00023134"/>
    </source>
</evidence>